<dbReference type="EMBL" id="OU898280">
    <property type="protein sequence ID" value="CAG9834657.1"/>
    <property type="molecule type" value="Genomic_DNA"/>
</dbReference>
<evidence type="ECO:0000259" key="1">
    <source>
        <dbReference type="Pfam" id="PF25273"/>
    </source>
</evidence>
<dbReference type="PANTHER" id="PTHR10773:SF19">
    <property type="match status" value="1"/>
</dbReference>
<organism evidence="2 3">
    <name type="scientific">Diabrotica balteata</name>
    <name type="common">Banded cucumber beetle</name>
    <dbReference type="NCBI Taxonomy" id="107213"/>
    <lineage>
        <taxon>Eukaryota</taxon>
        <taxon>Metazoa</taxon>
        <taxon>Ecdysozoa</taxon>
        <taxon>Arthropoda</taxon>
        <taxon>Hexapoda</taxon>
        <taxon>Insecta</taxon>
        <taxon>Pterygota</taxon>
        <taxon>Neoptera</taxon>
        <taxon>Endopterygota</taxon>
        <taxon>Coleoptera</taxon>
        <taxon>Polyphaga</taxon>
        <taxon>Cucujiformia</taxon>
        <taxon>Chrysomeloidea</taxon>
        <taxon>Chrysomelidae</taxon>
        <taxon>Galerucinae</taxon>
        <taxon>Diabroticina</taxon>
        <taxon>Diabroticites</taxon>
        <taxon>Diabrotica</taxon>
    </lineage>
</organism>
<dbReference type="OrthoDB" id="6783933at2759"/>
<dbReference type="Pfam" id="PF25273">
    <property type="entry name" value="DUF7869"/>
    <property type="match status" value="1"/>
</dbReference>
<evidence type="ECO:0000313" key="2">
    <source>
        <dbReference type="EMBL" id="CAG9834657.1"/>
    </source>
</evidence>
<dbReference type="InterPro" id="IPR057191">
    <property type="entry name" value="DUF7869"/>
</dbReference>
<name>A0A9N9T3B8_DIABA</name>
<evidence type="ECO:0000313" key="3">
    <source>
        <dbReference type="Proteomes" id="UP001153709"/>
    </source>
</evidence>
<keyword evidence="3" id="KW-1185">Reference proteome</keyword>
<accession>A0A9N9T3B8</accession>
<proteinExistence type="predicted"/>
<sequence length="603" mass="69855">MDDSIGSTISTVSSTLARKKGKHSDEWKNEKLKILRYSSKELPEYPKCKHNTKAYQCRSLKMQDILTFHENFYRSKDKIQQDNFILNHTSLEKPKRHRPKTSSRSEKSYTFKYFVRRVDGIKVPVCRTAYLNILVLKRHRVQGVMKRSFKCGGSGAKETRGGDRKSSKNISKKMAVMKFIESFTAQEPHYCRSKTSVRLYLPSELNIKSMWKMYNKGVELHLKVKQSFFRNIFNKQYNLGFGTPRVDVCSKCLEIGEKIKTEKEPTEQQNLITQHRVHKLKAKAFFHMLQEKRDGLLTISFDCQKNMSLPKVPDQRAYFSRQWNFYNFTIVVGSSHDALTKSNVHIYYWNETDRPKSSNEIASAVFHRLCQTDLKNIDTVRLFADGCGGQNKNTTLMGMLSKWLVSFAPENVKTVQVIFPIVGHSFIPPDRVFAQIEKKLRKIEIIIKPEEYVNILKDHGTVWNINNLEINDWKSATLEIIKPPGQWHFKFNPSKRFILQKTTKRNNITIRGEEAYRVDLGSDKLVVKKGKTVNNLVPPLLTTGMAPNAKKIKDVSALLEAHYGANWRELENLKFYATVEQSTGEAPTDDLVCEEIEERDIYV</sequence>
<gene>
    <name evidence="2" type="ORF">DIABBA_LOCUS7945</name>
</gene>
<dbReference type="Proteomes" id="UP001153709">
    <property type="component" value="Chromosome 5"/>
</dbReference>
<dbReference type="AlphaFoldDB" id="A0A9N9T3B8"/>
<dbReference type="PANTHER" id="PTHR10773">
    <property type="entry name" value="DNA-DIRECTED RNA POLYMERASES I, II, AND III SUBUNIT RPABC2"/>
    <property type="match status" value="1"/>
</dbReference>
<reference evidence="2" key="1">
    <citation type="submission" date="2022-01" db="EMBL/GenBank/DDBJ databases">
        <authorList>
            <person name="King R."/>
        </authorList>
    </citation>
    <scope>NUCLEOTIDE SEQUENCE</scope>
</reference>
<protein>
    <recommendedName>
        <fullName evidence="1">DUF7869 domain-containing protein</fullName>
    </recommendedName>
</protein>
<feature type="domain" description="DUF7869" evidence="1">
    <location>
        <begin position="347"/>
        <end position="473"/>
    </location>
</feature>